<feature type="non-terminal residue" evidence="3">
    <location>
        <position position="1"/>
    </location>
</feature>
<dbReference type="InterPro" id="IPR011992">
    <property type="entry name" value="EF-hand-dom_pair"/>
</dbReference>
<evidence type="ECO:0000313" key="3">
    <source>
        <dbReference type="EMBL" id="KAK2159272.1"/>
    </source>
</evidence>
<evidence type="ECO:0000313" key="4">
    <source>
        <dbReference type="Proteomes" id="UP001208570"/>
    </source>
</evidence>
<feature type="domain" description="EF-hand" evidence="2">
    <location>
        <begin position="96"/>
        <end position="123"/>
    </location>
</feature>
<gene>
    <name evidence="3" type="ORF">LSH36_155g01051</name>
</gene>
<organism evidence="3 4">
    <name type="scientific">Paralvinella palmiformis</name>
    <dbReference type="NCBI Taxonomy" id="53620"/>
    <lineage>
        <taxon>Eukaryota</taxon>
        <taxon>Metazoa</taxon>
        <taxon>Spiralia</taxon>
        <taxon>Lophotrochozoa</taxon>
        <taxon>Annelida</taxon>
        <taxon>Polychaeta</taxon>
        <taxon>Sedentaria</taxon>
        <taxon>Canalipalpata</taxon>
        <taxon>Terebellida</taxon>
        <taxon>Terebelliformia</taxon>
        <taxon>Alvinellidae</taxon>
        <taxon>Paralvinella</taxon>
    </lineage>
</organism>
<evidence type="ECO:0000256" key="1">
    <source>
        <dbReference type="ARBA" id="ARBA00022837"/>
    </source>
</evidence>
<dbReference type="GO" id="GO:0005509">
    <property type="term" value="F:calcium ion binding"/>
    <property type="evidence" value="ECO:0007669"/>
    <property type="project" value="InterPro"/>
</dbReference>
<dbReference type="CDD" id="cd00051">
    <property type="entry name" value="EFh"/>
    <property type="match status" value="1"/>
</dbReference>
<accession>A0AAD9JUE8</accession>
<keyword evidence="4" id="KW-1185">Reference proteome</keyword>
<dbReference type="PROSITE" id="PS00018">
    <property type="entry name" value="EF_HAND_1"/>
    <property type="match status" value="2"/>
</dbReference>
<dbReference type="Gene3D" id="1.10.238.10">
    <property type="entry name" value="EF-hand"/>
    <property type="match status" value="1"/>
</dbReference>
<dbReference type="Proteomes" id="UP001208570">
    <property type="component" value="Unassembled WGS sequence"/>
</dbReference>
<sequence length="147" mass="16310">AFVKVLDIKMGCGSSSTTAVDATNAPADMKALQKKSKLPTKLIGSFYSKVQLLSVVIQGSLMERLKATFQICDEDKSGQIEKKELVDTFKKVAVTVFEETDKDGNGHLTKDEFLEAFHRDKRVKELITVIFVAIAKSMKEVLDNHSQ</sequence>
<reference evidence="3" key="1">
    <citation type="journal article" date="2023" name="Mol. Biol. Evol.">
        <title>Third-Generation Sequencing Reveals the Adaptive Role of the Epigenome in Three Deep-Sea Polychaetes.</title>
        <authorList>
            <person name="Perez M."/>
            <person name="Aroh O."/>
            <person name="Sun Y."/>
            <person name="Lan Y."/>
            <person name="Juniper S.K."/>
            <person name="Young C.R."/>
            <person name="Angers B."/>
            <person name="Qian P.Y."/>
        </authorList>
    </citation>
    <scope>NUCLEOTIDE SEQUENCE</scope>
    <source>
        <strain evidence="3">P08H-3</strain>
    </source>
</reference>
<dbReference type="InterPro" id="IPR002048">
    <property type="entry name" value="EF_hand_dom"/>
</dbReference>
<protein>
    <recommendedName>
        <fullName evidence="2">EF-hand domain-containing protein</fullName>
    </recommendedName>
</protein>
<proteinExistence type="predicted"/>
<dbReference type="EMBL" id="JAODUP010000155">
    <property type="protein sequence ID" value="KAK2159272.1"/>
    <property type="molecule type" value="Genomic_DNA"/>
</dbReference>
<dbReference type="AlphaFoldDB" id="A0AAD9JUE8"/>
<feature type="domain" description="EF-hand" evidence="2">
    <location>
        <begin position="60"/>
        <end position="95"/>
    </location>
</feature>
<name>A0AAD9JUE8_9ANNE</name>
<comment type="caution">
    <text evidence="3">The sequence shown here is derived from an EMBL/GenBank/DDBJ whole genome shotgun (WGS) entry which is preliminary data.</text>
</comment>
<evidence type="ECO:0000259" key="2">
    <source>
        <dbReference type="PROSITE" id="PS50222"/>
    </source>
</evidence>
<dbReference type="Pfam" id="PF13499">
    <property type="entry name" value="EF-hand_7"/>
    <property type="match status" value="1"/>
</dbReference>
<keyword evidence="1" id="KW-0106">Calcium</keyword>
<dbReference type="PROSITE" id="PS50222">
    <property type="entry name" value="EF_HAND_2"/>
    <property type="match status" value="2"/>
</dbReference>
<dbReference type="SUPFAM" id="SSF47473">
    <property type="entry name" value="EF-hand"/>
    <property type="match status" value="1"/>
</dbReference>
<dbReference type="InterPro" id="IPR018247">
    <property type="entry name" value="EF_Hand_1_Ca_BS"/>
</dbReference>
<dbReference type="SMART" id="SM00054">
    <property type="entry name" value="EFh"/>
    <property type="match status" value="2"/>
</dbReference>